<dbReference type="Pfam" id="PF00582">
    <property type="entry name" value="Usp"/>
    <property type="match status" value="1"/>
</dbReference>
<feature type="non-terminal residue" evidence="4">
    <location>
        <position position="211"/>
    </location>
</feature>
<dbReference type="InterPro" id="IPR014729">
    <property type="entry name" value="Rossmann-like_a/b/a_fold"/>
</dbReference>
<sequence length="211" mass="21562">MISGTRTVTAGIDGSRTSLDAADWAAREAERRHLTLRLLHAGAEQPAARPHASEPSTAEASATAPPGPGLPADGTLDRAAIQLAYAHPALPIVADRTAAPAVTALIEAAAEAEELVLGSRGSTGFAGFPVGSVVLAVAAGAERPVVVVRAGELPEDERLPVVDGTSPHHAAYLPVVLGLDLERPADELLGFAFDTAATRSAPLHVVHTRPA</sequence>
<dbReference type="Proteomes" id="UP000326979">
    <property type="component" value="Unassembled WGS sequence"/>
</dbReference>
<dbReference type="InterPro" id="IPR006015">
    <property type="entry name" value="Universal_stress_UspA"/>
</dbReference>
<keyword evidence="5" id="KW-1185">Reference proteome</keyword>
<dbReference type="EMBL" id="VJZE01000136">
    <property type="protein sequence ID" value="MPY42156.1"/>
    <property type="molecule type" value="Genomic_DNA"/>
</dbReference>
<evidence type="ECO:0000256" key="2">
    <source>
        <dbReference type="SAM" id="MobiDB-lite"/>
    </source>
</evidence>
<organism evidence="4 5">
    <name type="scientific">Streptomyces phyllanthi</name>
    <dbReference type="NCBI Taxonomy" id="1803180"/>
    <lineage>
        <taxon>Bacteria</taxon>
        <taxon>Bacillati</taxon>
        <taxon>Actinomycetota</taxon>
        <taxon>Actinomycetes</taxon>
        <taxon>Kitasatosporales</taxon>
        <taxon>Streptomycetaceae</taxon>
        <taxon>Streptomyces</taxon>
    </lineage>
</organism>
<dbReference type="SUPFAM" id="SSF52402">
    <property type="entry name" value="Adenine nucleotide alpha hydrolases-like"/>
    <property type="match status" value="1"/>
</dbReference>
<dbReference type="Gene3D" id="3.40.50.620">
    <property type="entry name" value="HUPs"/>
    <property type="match status" value="2"/>
</dbReference>
<proteinExistence type="inferred from homology"/>
<evidence type="ECO:0000313" key="4">
    <source>
        <dbReference type="EMBL" id="MPY42156.1"/>
    </source>
</evidence>
<evidence type="ECO:0000256" key="1">
    <source>
        <dbReference type="ARBA" id="ARBA00008791"/>
    </source>
</evidence>
<feature type="region of interest" description="Disordered" evidence="2">
    <location>
        <begin position="43"/>
        <end position="73"/>
    </location>
</feature>
<feature type="domain" description="UspA" evidence="3">
    <location>
        <begin position="6"/>
        <end position="149"/>
    </location>
</feature>
<protein>
    <submittedName>
        <fullName evidence="4">Universal stress protein</fullName>
    </submittedName>
</protein>
<dbReference type="OrthoDB" id="4867015at2"/>
<dbReference type="InterPro" id="IPR006016">
    <property type="entry name" value="UspA"/>
</dbReference>
<reference evidence="4 5" key="1">
    <citation type="submission" date="2019-07" db="EMBL/GenBank/DDBJ databases">
        <title>New species of Amycolatopsis and Streptomyces.</title>
        <authorList>
            <person name="Duangmal K."/>
            <person name="Teo W.F.A."/>
            <person name="Lipun K."/>
        </authorList>
    </citation>
    <scope>NUCLEOTIDE SEQUENCE [LARGE SCALE GENOMIC DNA]</scope>
    <source>
        <strain evidence="4 5">TISTR 2346</strain>
    </source>
</reference>
<dbReference type="RefSeq" id="WP_152786240.1">
    <property type="nucleotide sequence ID" value="NZ_VJZE01000136.1"/>
</dbReference>
<evidence type="ECO:0000259" key="3">
    <source>
        <dbReference type="Pfam" id="PF00582"/>
    </source>
</evidence>
<comment type="caution">
    <text evidence="4">The sequence shown here is derived from an EMBL/GenBank/DDBJ whole genome shotgun (WGS) entry which is preliminary data.</text>
</comment>
<gene>
    <name evidence="4" type="ORF">FNH04_20265</name>
</gene>
<feature type="compositionally biased region" description="Low complexity" evidence="2">
    <location>
        <begin position="53"/>
        <end position="64"/>
    </location>
</feature>
<evidence type="ECO:0000313" key="5">
    <source>
        <dbReference type="Proteomes" id="UP000326979"/>
    </source>
</evidence>
<dbReference type="AlphaFoldDB" id="A0A5N8W5H2"/>
<name>A0A5N8W5H2_9ACTN</name>
<accession>A0A5N8W5H2</accession>
<dbReference type="PRINTS" id="PR01438">
    <property type="entry name" value="UNVRSLSTRESS"/>
</dbReference>
<comment type="similarity">
    <text evidence="1">Belongs to the universal stress protein A family.</text>
</comment>